<feature type="region of interest" description="Disordered" evidence="7">
    <location>
        <begin position="600"/>
        <end position="661"/>
    </location>
</feature>
<keyword evidence="2" id="KW-1048">Host nucleus</keyword>
<dbReference type="Gene3D" id="3.40.50.300">
    <property type="entry name" value="P-loop containing nucleotide triphosphate hydrolases"/>
    <property type="match status" value="1"/>
</dbReference>
<comment type="subcellular location">
    <subcellularLocation>
        <location evidence="1">Host nucleus</location>
    </subcellularLocation>
</comment>
<keyword evidence="5" id="KW-0067">ATP-binding</keyword>
<keyword evidence="4" id="KW-0547">Nucleotide-binding</keyword>
<evidence type="ECO:0000256" key="4">
    <source>
        <dbReference type="ARBA" id="ARBA00022741"/>
    </source>
</evidence>
<dbReference type="GO" id="GO:0042025">
    <property type="term" value="C:host cell nucleus"/>
    <property type="evidence" value="ECO:0007669"/>
    <property type="project" value="UniProtKB-SubCell"/>
</dbReference>
<name>A0A8A4XDI2_9VIRU</name>
<dbReference type="GO" id="GO:0005524">
    <property type="term" value="F:ATP binding"/>
    <property type="evidence" value="ECO:0007669"/>
    <property type="project" value="UniProtKB-KW"/>
</dbReference>
<dbReference type="InterPro" id="IPR001257">
    <property type="entry name" value="Parvovirus_NS1_helicase"/>
</dbReference>
<feature type="domain" description="SF3 helicase" evidence="8">
    <location>
        <begin position="342"/>
        <end position="492"/>
    </location>
</feature>
<dbReference type="InterPro" id="IPR014015">
    <property type="entry name" value="Helicase_SF3_DNA-vir"/>
</dbReference>
<feature type="coiled-coil region" evidence="6">
    <location>
        <begin position="507"/>
        <end position="544"/>
    </location>
</feature>
<dbReference type="GO" id="GO:0019079">
    <property type="term" value="P:viral genome replication"/>
    <property type="evidence" value="ECO:0007669"/>
    <property type="project" value="InterPro"/>
</dbReference>
<evidence type="ECO:0000256" key="7">
    <source>
        <dbReference type="SAM" id="MobiDB-lite"/>
    </source>
</evidence>
<proteinExistence type="predicted"/>
<evidence type="ECO:0000256" key="5">
    <source>
        <dbReference type="ARBA" id="ARBA00022840"/>
    </source>
</evidence>
<organism evidence="9">
    <name type="scientific">Turdus hortulorum parvoviridae sp</name>
    <dbReference type="NCBI Taxonomy" id="2794538"/>
    <lineage>
        <taxon>Viruses</taxon>
        <taxon>Monodnaviria</taxon>
        <taxon>Shotokuvirae</taxon>
        <taxon>Cossaviricota</taxon>
        <taxon>Quintoviricetes</taxon>
        <taxon>Piccovirales</taxon>
        <taxon>Parvoviridae</taxon>
    </lineage>
</organism>
<accession>A0A8A4XDI2</accession>
<evidence type="ECO:0000259" key="8">
    <source>
        <dbReference type="PROSITE" id="PS51206"/>
    </source>
</evidence>
<reference evidence="9" key="1">
    <citation type="submission" date="2020-09" db="EMBL/GenBank/DDBJ databases">
        <authorList>
            <person name="Dai Z."/>
            <person name="Yang S."/>
            <person name="Zhang W."/>
        </authorList>
    </citation>
    <scope>NUCLEOTIDE SEQUENCE</scope>
    <source>
        <strain evidence="9">Gbt105par023</strain>
    </source>
</reference>
<evidence type="ECO:0000256" key="6">
    <source>
        <dbReference type="SAM" id="Coils"/>
    </source>
</evidence>
<dbReference type="SUPFAM" id="SSF52540">
    <property type="entry name" value="P-loop containing nucleoside triphosphate hydrolases"/>
    <property type="match status" value="1"/>
</dbReference>
<dbReference type="GO" id="GO:0006260">
    <property type="term" value="P:DNA replication"/>
    <property type="evidence" value="ECO:0007669"/>
    <property type="project" value="UniProtKB-KW"/>
</dbReference>
<evidence type="ECO:0000256" key="1">
    <source>
        <dbReference type="ARBA" id="ARBA00004147"/>
    </source>
</evidence>
<evidence type="ECO:0000256" key="3">
    <source>
        <dbReference type="ARBA" id="ARBA00022705"/>
    </source>
</evidence>
<dbReference type="Pfam" id="PF01057">
    <property type="entry name" value="Parvo_NS1"/>
    <property type="match status" value="1"/>
</dbReference>
<evidence type="ECO:0000256" key="2">
    <source>
        <dbReference type="ARBA" id="ARBA00022562"/>
    </source>
</evidence>
<reference evidence="9" key="2">
    <citation type="journal article" date="2022" name="Gigascience">
        <title>Parvovirus dark matter in the cloaca of wild birds.</title>
        <authorList>
            <person name="Dai Z."/>
            <person name="Wang H."/>
            <person name="Wu H."/>
            <person name="Zhang Q."/>
            <person name="Ji L."/>
            <person name="Wang X."/>
            <person name="Shen Q."/>
            <person name="Yang S."/>
            <person name="Ma X."/>
            <person name="Shan T."/>
            <person name="Zhang W."/>
        </authorList>
    </citation>
    <scope>NUCLEOTIDE SEQUENCE</scope>
    <source>
        <strain evidence="9">Gbt105par023</strain>
    </source>
</reference>
<dbReference type="PROSITE" id="PS51206">
    <property type="entry name" value="SF3_HELICASE_1"/>
    <property type="match status" value="1"/>
</dbReference>
<dbReference type="EMBL" id="MW046464">
    <property type="protein sequence ID" value="QTE03882.1"/>
    <property type="molecule type" value="Genomic_DNA"/>
</dbReference>
<keyword evidence="3" id="KW-0235">DNA replication</keyword>
<feature type="compositionally biased region" description="Basic and acidic residues" evidence="7">
    <location>
        <begin position="601"/>
        <end position="612"/>
    </location>
</feature>
<protein>
    <submittedName>
        <fullName evidence="9">Nonstructural protein</fullName>
    </submittedName>
</protein>
<dbReference type="InterPro" id="IPR027417">
    <property type="entry name" value="P-loop_NTPase"/>
</dbReference>
<sequence>MQFIRDECGEGKSERTAKTWTNRRFDPTRAGINISYGIVFGIKPGSRWTKENEGESAAGLIKVRGRKTISAESVRGGVDREAGGADNGATEPVLYEDPGMADKGLQQAVRLFCCAVNKHESWMLSYHDAFKDPNCSFQGYHWHLLLDARTNPLRDSRWSADLRTMCRVNETTYWSGEVAQNYEALGKHIIKPPRVLLGVKGEKYNQMVLALPPAALETISNSPDWGGARLREDANYHRITNLTKLMHKYHTPDVGVLKQKIREASPTDWETYVKLMCIPSFDVVQKKSIELFKTEQMHMPCSKRFMEDRAETLDECKSFLSFKASMELLESWLKHNAIDKADFRTNIFNVLGRKIPKKNSFMIQGPPNSGKSYVLRSLVPYYVYWGEVHGTANYNFQWQGCLETSLIMMEEPMLTPETVEQAKLVLEGAPTMVNVKCKAPQLLQPTPVLITSNNDLWKFASGAREALEARMYHYKVKPYPALKDVHKGLNPEIWKALYLEYNMDYKMRAAEAKAKLKRDRKIELEEAENMLERDEIEAAELAEKAYAFLKKKTQDEAEVDKEVEALMWNDQFARREREQQEELLHQPPQTLETVSLEELESQIRDPMRDLTPKKNKLSLKKYKEIRTPSPPGGEVESDEEIIVPDTPPSAQRVKAVKRRRL</sequence>
<keyword evidence="6" id="KW-0175">Coiled coil</keyword>
<evidence type="ECO:0000313" key="9">
    <source>
        <dbReference type="EMBL" id="QTE03882.1"/>
    </source>
</evidence>